<proteinExistence type="predicted"/>
<evidence type="ECO:0000259" key="2">
    <source>
        <dbReference type="Pfam" id="PF25164"/>
    </source>
</evidence>
<gene>
    <name evidence="3" type="ORF">BCM40_04760</name>
</gene>
<dbReference type="InterPro" id="IPR057253">
    <property type="entry name" value="CoiA-like_N"/>
</dbReference>
<evidence type="ECO:0000259" key="1">
    <source>
        <dbReference type="Pfam" id="PF06054"/>
    </source>
</evidence>
<dbReference type="Pfam" id="PF25164">
    <property type="entry name" value="CoiA_N"/>
    <property type="match status" value="1"/>
</dbReference>
<dbReference type="InterPro" id="IPR021176">
    <property type="entry name" value="Competence-induced_CoiA"/>
</dbReference>
<dbReference type="InterPro" id="IPR010330">
    <property type="entry name" value="CoiA_nuc"/>
</dbReference>
<dbReference type="STRING" id="414778.BCM40_04760"/>
<keyword evidence="4" id="KW-1185">Reference proteome</keyword>
<feature type="domain" description="Competence protein CoiA nuclease-like" evidence="1">
    <location>
        <begin position="85"/>
        <end position="227"/>
    </location>
</feature>
<evidence type="ECO:0000313" key="4">
    <source>
        <dbReference type="Proteomes" id="UP000092495"/>
    </source>
</evidence>
<organism evidence="3 4">
    <name type="scientific">Planococcus donghaensis</name>
    <dbReference type="NCBI Taxonomy" id="414778"/>
    <lineage>
        <taxon>Bacteria</taxon>
        <taxon>Bacillati</taxon>
        <taxon>Bacillota</taxon>
        <taxon>Bacilli</taxon>
        <taxon>Bacillales</taxon>
        <taxon>Caryophanaceae</taxon>
        <taxon>Planococcus</taxon>
    </lineage>
</organism>
<accession>A0A1C7EG05</accession>
<feature type="domain" description="Competence protein CoiA-like N-terminal" evidence="2">
    <location>
        <begin position="34"/>
        <end position="81"/>
    </location>
</feature>
<dbReference type="KEGG" id="pdg:BCM40_04760"/>
<dbReference type="EMBL" id="CP016543">
    <property type="protein sequence ID" value="ANU22708.1"/>
    <property type="molecule type" value="Genomic_DNA"/>
</dbReference>
<reference evidence="3" key="1">
    <citation type="submission" date="2016-10" db="EMBL/GenBank/DDBJ databases">
        <authorList>
            <person name="See-Too W.S."/>
        </authorList>
    </citation>
    <scope>NUCLEOTIDE SEQUENCE</scope>
    <source>
        <strain evidence="3">DSM 22276</strain>
    </source>
</reference>
<name>A0A1C7EG05_9BACL</name>
<dbReference type="AlphaFoldDB" id="A0A1C7EG05"/>
<dbReference type="OrthoDB" id="3784230at2"/>
<dbReference type="Proteomes" id="UP000092495">
    <property type="component" value="Chromosome"/>
</dbReference>
<sequence>MPKSFVFHKLKKRRVICILVATTTRQQLFCLTGQYSRKELLEIRLQEQFFCPTCHAPLLLKVGKVNIPHFAHKTLSNCQHFSEPESSLHLHGKLLLYQFFNQLNFKAELEKYLSKVRQRADVLVDERYAIEFQCSPIPVSQLLQRSKGYQQLSISPIWLKGLKEPCLEGIGLLHLKVHEVAMMQYAGQLPYILLFCPPDNRFYYYSNLFYVSSSRWVGKTKSLSATKQIFPFARPKPLSKEEFNLVMGIFYQAKKQYVRSQLYAGNRVGNLYCRLCYELCLDATNPPNLFGVPLVGADCFKQPAVLWQLLVVEAYEKGIGVDWLIQTGKLTLRESEKEQQAITLTADYLTLYLKYKDDALNNSNILDILYDNYCKNVRKLRK</sequence>
<dbReference type="Pfam" id="PF06054">
    <property type="entry name" value="CoiA_nuc"/>
    <property type="match status" value="1"/>
</dbReference>
<dbReference type="PIRSF" id="PIRSF007487">
    <property type="entry name" value="Competence-induced_CoiA_bac"/>
    <property type="match status" value="1"/>
</dbReference>
<evidence type="ECO:0000313" key="3">
    <source>
        <dbReference type="EMBL" id="ANU22708.1"/>
    </source>
</evidence>
<protein>
    <submittedName>
        <fullName evidence="3">Competence protein CoiA</fullName>
    </submittedName>
</protein>